<comment type="caution">
    <text evidence="2">The sequence shown here is derived from an EMBL/GenBank/DDBJ whole genome shotgun (WGS) entry which is preliminary data.</text>
</comment>
<evidence type="ECO:0000313" key="3">
    <source>
        <dbReference type="Proteomes" id="UP001190700"/>
    </source>
</evidence>
<keyword evidence="1" id="KW-0732">Signal</keyword>
<evidence type="ECO:0000313" key="2">
    <source>
        <dbReference type="EMBL" id="KAK3247286.1"/>
    </source>
</evidence>
<proteinExistence type="predicted"/>
<dbReference type="AlphaFoldDB" id="A0AAE0C2N9"/>
<name>A0AAE0C2N9_9CHLO</name>
<reference evidence="2 3" key="1">
    <citation type="journal article" date="2015" name="Genome Biol. Evol.">
        <title>Comparative Genomics of a Bacterivorous Green Alga Reveals Evolutionary Causalities and Consequences of Phago-Mixotrophic Mode of Nutrition.</title>
        <authorList>
            <person name="Burns J.A."/>
            <person name="Paasch A."/>
            <person name="Narechania A."/>
            <person name="Kim E."/>
        </authorList>
    </citation>
    <scope>NUCLEOTIDE SEQUENCE [LARGE SCALE GENOMIC DNA]</scope>
    <source>
        <strain evidence="2 3">PLY_AMNH</strain>
    </source>
</reference>
<keyword evidence="3" id="KW-1185">Reference proteome</keyword>
<gene>
    <name evidence="2" type="ORF">CYMTET_43213</name>
</gene>
<sequence>MMVLLLVGDCVTGGVGASVVGDIVGDGVVGGIVGIAVDGNCVFGAVVGEAVFGERVKVGDFVRVGEEVVGVMVVGDSVVGACEVGVCEVGGCVFGEFVGANVSKQLFPEYAALHTQNHCPSMYCNFSPPGGPQGGGRSSCNTRRQLVCSAS</sequence>
<organism evidence="2 3">
    <name type="scientific">Cymbomonas tetramitiformis</name>
    <dbReference type="NCBI Taxonomy" id="36881"/>
    <lineage>
        <taxon>Eukaryota</taxon>
        <taxon>Viridiplantae</taxon>
        <taxon>Chlorophyta</taxon>
        <taxon>Pyramimonadophyceae</taxon>
        <taxon>Pyramimonadales</taxon>
        <taxon>Pyramimonadaceae</taxon>
        <taxon>Cymbomonas</taxon>
    </lineage>
</organism>
<feature type="chain" id="PRO_5042105274" evidence="1">
    <location>
        <begin position="18"/>
        <end position="151"/>
    </location>
</feature>
<protein>
    <submittedName>
        <fullName evidence="2">Uncharacterized protein</fullName>
    </submittedName>
</protein>
<evidence type="ECO:0000256" key="1">
    <source>
        <dbReference type="SAM" id="SignalP"/>
    </source>
</evidence>
<dbReference type="EMBL" id="LGRX02029096">
    <property type="protein sequence ID" value="KAK3247286.1"/>
    <property type="molecule type" value="Genomic_DNA"/>
</dbReference>
<dbReference type="Proteomes" id="UP001190700">
    <property type="component" value="Unassembled WGS sequence"/>
</dbReference>
<accession>A0AAE0C2N9</accession>
<feature type="signal peptide" evidence="1">
    <location>
        <begin position="1"/>
        <end position="17"/>
    </location>
</feature>